<name>A0A139BVE0_9PROT</name>
<dbReference type="InterPro" id="IPR058624">
    <property type="entry name" value="MdtA-like_HH"/>
</dbReference>
<dbReference type="Gene3D" id="2.40.30.170">
    <property type="match status" value="1"/>
</dbReference>
<feature type="transmembrane region" description="Helical" evidence="2">
    <location>
        <begin position="17"/>
        <end position="35"/>
    </location>
</feature>
<evidence type="ECO:0000259" key="4">
    <source>
        <dbReference type="Pfam" id="PF25917"/>
    </source>
</evidence>
<feature type="domain" description="Multidrug resistance protein MdtA-like alpha-helical hairpin" evidence="3">
    <location>
        <begin position="121"/>
        <end position="181"/>
    </location>
</feature>
<evidence type="ECO:0000256" key="2">
    <source>
        <dbReference type="SAM" id="Phobius"/>
    </source>
</evidence>
<dbReference type="InterPro" id="IPR058625">
    <property type="entry name" value="MdtA-like_BSH"/>
</dbReference>
<evidence type="ECO:0000259" key="5">
    <source>
        <dbReference type="Pfam" id="PF25954"/>
    </source>
</evidence>
<proteinExistence type="inferred from homology"/>
<dbReference type="GO" id="GO:1990281">
    <property type="term" value="C:efflux pump complex"/>
    <property type="evidence" value="ECO:0007669"/>
    <property type="project" value="TreeGrafter"/>
</dbReference>
<evidence type="ECO:0000256" key="1">
    <source>
        <dbReference type="ARBA" id="ARBA00009477"/>
    </source>
</evidence>
<dbReference type="EMBL" id="LSLI01000014">
    <property type="protein sequence ID" value="KXS32956.1"/>
    <property type="molecule type" value="Genomic_DNA"/>
</dbReference>
<dbReference type="Pfam" id="PF25876">
    <property type="entry name" value="HH_MFP_RND"/>
    <property type="match status" value="1"/>
</dbReference>
<comment type="caution">
    <text evidence="6">The sequence shown here is derived from an EMBL/GenBank/DDBJ whole genome shotgun (WGS) entry which is preliminary data.</text>
</comment>
<dbReference type="PANTHER" id="PTHR30469">
    <property type="entry name" value="MULTIDRUG RESISTANCE PROTEIN MDTA"/>
    <property type="match status" value="1"/>
</dbReference>
<evidence type="ECO:0000313" key="6">
    <source>
        <dbReference type="EMBL" id="KXS32956.1"/>
    </source>
</evidence>
<sequence length="403" mass="43681">MHDHIPHTPPSAGLRRAGLIFAVVAVAVAAVGIYLRINHSHDLQKAVEARHTTVKVVAPEPGPSMQSLILPGNVSANIDAPIYARVSGYLKAWYTDIGVHVKKGQLLGIVETPELDQQILRAQADVYTAESNLEIAEVTAKRWQNLLATDSVSRQDTDEKTATAKGKRDILNAARANLQSLQAEQSFQRVVAPFTGIITERNTDVGHLINPGSNNNGQPLFRIVDNLTLRIYVEVPQNYANAITPGMKVKVAFPELPGQHFPATVINISNSIHVSSRTSTVELLMDNKSGKLFSGSYVEVDFELAPSTNVMRLPVSSLLFRRDGLQVATVGADNRVTLKHITIVNDLGRVVEVGSGIESTDRVIDSPSDSIVQGDVVVIRKTEAAPAEPVKPVEIHPEHEGSL</sequence>
<dbReference type="InterPro" id="IPR006143">
    <property type="entry name" value="RND_pump_MFP"/>
</dbReference>
<feature type="domain" description="Multidrug resistance protein MdtA-like barrel-sandwich hybrid" evidence="4">
    <location>
        <begin position="81"/>
        <end position="214"/>
    </location>
</feature>
<evidence type="ECO:0000313" key="7">
    <source>
        <dbReference type="Proteomes" id="UP000070578"/>
    </source>
</evidence>
<dbReference type="Gene3D" id="2.40.420.20">
    <property type="match status" value="1"/>
</dbReference>
<reference evidence="6 7" key="1">
    <citation type="submission" date="2016-02" db="EMBL/GenBank/DDBJ databases">
        <authorList>
            <person name="Wen L."/>
            <person name="He K."/>
            <person name="Yang H."/>
        </authorList>
    </citation>
    <scope>NUCLEOTIDE SEQUENCE [LARGE SCALE GENOMIC DNA]</scope>
    <source>
        <strain evidence="6">ShG14-8</strain>
    </source>
</reference>
<dbReference type="AlphaFoldDB" id="A0A139BVE0"/>
<dbReference type="SUPFAM" id="SSF111369">
    <property type="entry name" value="HlyD-like secretion proteins"/>
    <property type="match status" value="1"/>
</dbReference>
<dbReference type="Gene3D" id="2.40.50.100">
    <property type="match status" value="1"/>
</dbReference>
<feature type="domain" description="CusB-like beta-barrel" evidence="5">
    <location>
        <begin position="232"/>
        <end position="303"/>
    </location>
</feature>
<keyword evidence="2" id="KW-0812">Transmembrane</keyword>
<dbReference type="Pfam" id="PF25917">
    <property type="entry name" value="BSH_RND"/>
    <property type="match status" value="1"/>
</dbReference>
<dbReference type="Proteomes" id="UP000070578">
    <property type="component" value="Unassembled WGS sequence"/>
</dbReference>
<dbReference type="PATRIC" id="fig|1796491.3.peg.966"/>
<accession>A0A139BVE0</accession>
<dbReference type="InterPro" id="IPR058792">
    <property type="entry name" value="Beta-barrel_RND_2"/>
</dbReference>
<dbReference type="Pfam" id="PF25954">
    <property type="entry name" value="Beta-barrel_RND_2"/>
    <property type="match status" value="1"/>
</dbReference>
<keyword evidence="2" id="KW-0472">Membrane</keyword>
<reference evidence="6 7" key="2">
    <citation type="submission" date="2016-03" db="EMBL/GenBank/DDBJ databases">
        <title>New uncultured bacterium of the family Gallionellaceae from acid mine drainage: description and reconstruction of genome based on metagenomic analysis of microbial community.</title>
        <authorList>
            <person name="Kadnikov V."/>
            <person name="Ivasenko D."/>
            <person name="Beletsky A."/>
            <person name="Mardanov A."/>
            <person name="Danilova E."/>
            <person name="Pimenov N."/>
            <person name="Karnachuk O."/>
            <person name="Ravin N."/>
        </authorList>
    </citation>
    <scope>NUCLEOTIDE SEQUENCE [LARGE SCALE GENOMIC DNA]</scope>
    <source>
        <strain evidence="6">ShG14-8</strain>
    </source>
</reference>
<protein>
    <submittedName>
        <fullName evidence="6">RND transporter MFP subunit</fullName>
    </submittedName>
</protein>
<organism evidence="6 7">
    <name type="scientific">Candidatus Gallionella acididurans</name>
    <dbReference type="NCBI Taxonomy" id="1796491"/>
    <lineage>
        <taxon>Bacteria</taxon>
        <taxon>Pseudomonadati</taxon>
        <taxon>Pseudomonadota</taxon>
        <taxon>Betaproteobacteria</taxon>
        <taxon>Nitrosomonadales</taxon>
        <taxon>Gallionellaceae</taxon>
        <taxon>Gallionella</taxon>
    </lineage>
</organism>
<gene>
    <name evidence="6" type="ORF">AWT59_0883</name>
</gene>
<dbReference type="Gene3D" id="1.10.287.470">
    <property type="entry name" value="Helix hairpin bin"/>
    <property type="match status" value="1"/>
</dbReference>
<dbReference type="PANTHER" id="PTHR30469:SF37">
    <property type="entry name" value="RAGD PROTEIN"/>
    <property type="match status" value="1"/>
</dbReference>
<keyword evidence="2" id="KW-1133">Transmembrane helix</keyword>
<evidence type="ECO:0000259" key="3">
    <source>
        <dbReference type="Pfam" id="PF25876"/>
    </source>
</evidence>
<comment type="similarity">
    <text evidence="1">Belongs to the membrane fusion protein (MFP) (TC 8.A.1) family.</text>
</comment>
<dbReference type="GO" id="GO:0015562">
    <property type="term" value="F:efflux transmembrane transporter activity"/>
    <property type="evidence" value="ECO:0007669"/>
    <property type="project" value="TreeGrafter"/>
</dbReference>
<dbReference type="NCBIfam" id="TIGR01730">
    <property type="entry name" value="RND_mfp"/>
    <property type="match status" value="1"/>
</dbReference>